<dbReference type="PANTHER" id="PTHR43103">
    <property type="entry name" value="NUCLEOSIDE-DIPHOSPHATE-SUGAR EPIMERASE"/>
    <property type="match status" value="1"/>
</dbReference>
<evidence type="ECO:0000313" key="5">
    <source>
        <dbReference type="EMBL" id="MDD0814346.1"/>
    </source>
</evidence>
<proteinExistence type="predicted"/>
<organism evidence="5 6">
    <name type="scientific">Curvibacter microcysteis</name>
    <dbReference type="NCBI Taxonomy" id="3026419"/>
    <lineage>
        <taxon>Bacteria</taxon>
        <taxon>Pseudomonadati</taxon>
        <taxon>Pseudomonadota</taxon>
        <taxon>Betaproteobacteria</taxon>
        <taxon>Burkholderiales</taxon>
        <taxon>Comamonadaceae</taxon>
        <taxon>Curvibacter</taxon>
    </lineage>
</organism>
<keyword evidence="2" id="KW-0119">Carbohydrate metabolism</keyword>
<feature type="compositionally biased region" description="Low complexity" evidence="3">
    <location>
        <begin position="335"/>
        <end position="350"/>
    </location>
</feature>
<feature type="region of interest" description="Disordered" evidence="3">
    <location>
        <begin position="330"/>
        <end position="350"/>
    </location>
</feature>
<reference evidence="5 6" key="1">
    <citation type="submission" date="2023-02" db="EMBL/GenBank/DDBJ databases">
        <title>Bacterial whole genome sequence for Curvibacter sp. HBC28.</title>
        <authorList>
            <person name="Le V."/>
            <person name="Ko S.-R."/>
            <person name="Ahn C.-Y."/>
            <person name="Oh H.-M."/>
        </authorList>
    </citation>
    <scope>NUCLEOTIDE SEQUENCE [LARGE SCALE GENOMIC DNA]</scope>
    <source>
        <strain evidence="5 6">HBC28</strain>
    </source>
</reference>
<dbReference type="InterPro" id="IPR001509">
    <property type="entry name" value="Epimerase_deHydtase"/>
</dbReference>
<feature type="domain" description="NAD-dependent epimerase/dehydratase" evidence="4">
    <location>
        <begin position="3"/>
        <end position="211"/>
    </location>
</feature>
<dbReference type="SUPFAM" id="SSF51735">
    <property type="entry name" value="NAD(P)-binding Rossmann-fold domains"/>
    <property type="match status" value="1"/>
</dbReference>
<evidence type="ECO:0000256" key="3">
    <source>
        <dbReference type="SAM" id="MobiDB-lite"/>
    </source>
</evidence>
<gene>
    <name evidence="5" type="ORF">PSQ39_06860</name>
</gene>
<dbReference type="Pfam" id="PF01370">
    <property type="entry name" value="Epimerase"/>
    <property type="match status" value="1"/>
</dbReference>
<dbReference type="EMBL" id="JAQSIO010000002">
    <property type="protein sequence ID" value="MDD0814346.1"/>
    <property type="molecule type" value="Genomic_DNA"/>
</dbReference>
<evidence type="ECO:0000256" key="1">
    <source>
        <dbReference type="ARBA" id="ARBA00022857"/>
    </source>
</evidence>
<dbReference type="Gene3D" id="3.90.25.10">
    <property type="entry name" value="UDP-galactose 4-epimerase, domain 1"/>
    <property type="match status" value="1"/>
</dbReference>
<dbReference type="PANTHER" id="PTHR43103:SF3">
    <property type="entry name" value="ADP-L-GLYCERO-D-MANNO-HEPTOSE-6-EPIMERASE"/>
    <property type="match status" value="1"/>
</dbReference>
<dbReference type="Proteomes" id="UP001528672">
    <property type="component" value="Unassembled WGS sequence"/>
</dbReference>
<dbReference type="Gene3D" id="3.40.50.720">
    <property type="entry name" value="NAD(P)-binding Rossmann-like Domain"/>
    <property type="match status" value="1"/>
</dbReference>
<evidence type="ECO:0000259" key="4">
    <source>
        <dbReference type="Pfam" id="PF01370"/>
    </source>
</evidence>
<accession>A0ABT5MCP7</accession>
<name>A0ABT5MCP7_9BURK</name>
<sequence>MHVLITGADGFVGAALVQRWLTAPPPGCRPGALRLSLLDRDFRFGPSSPQVHQYRGSFGDVKLLQSVLAEPVDLVFHLASVPGALAESDPELGLEANLQASVTLLNALAQAVRRQPGASAPRVVFASSVAVYGSVGPDALSEDTLPSPALSYGTHKWMTELLLADYSRRGELDGCSLRLPGIVARPRSESGHGSAFMSQVFHACMENRPYTCPTSAQATAWWMSLSCCLDNLLHAAGLPSADMPASRCWQVPVLQTSVEAVVQAMGAARGLVDELPVAYQANPRIEALFGRLPKLHTAKADAAGFRHDGSVAQLVHNVIAQLTQPPTLAQLDSSAPGLPATAPAAGLLER</sequence>
<comment type="caution">
    <text evidence="5">The sequence shown here is derived from an EMBL/GenBank/DDBJ whole genome shotgun (WGS) entry which is preliminary data.</text>
</comment>
<protein>
    <submittedName>
        <fullName evidence="5">NAD-dependent epimerase/dehydratase family protein</fullName>
    </submittedName>
</protein>
<evidence type="ECO:0000313" key="6">
    <source>
        <dbReference type="Proteomes" id="UP001528672"/>
    </source>
</evidence>
<keyword evidence="1" id="KW-0521">NADP</keyword>
<evidence type="ECO:0000256" key="2">
    <source>
        <dbReference type="ARBA" id="ARBA00023277"/>
    </source>
</evidence>
<dbReference type="InterPro" id="IPR036291">
    <property type="entry name" value="NAD(P)-bd_dom_sf"/>
</dbReference>
<keyword evidence="6" id="KW-1185">Reference proteome</keyword>
<dbReference type="RefSeq" id="WP_273925962.1">
    <property type="nucleotide sequence ID" value="NZ_JAQSIO010000002.1"/>
</dbReference>